<dbReference type="GO" id="GO:0008137">
    <property type="term" value="F:NADH dehydrogenase (ubiquinone) activity"/>
    <property type="evidence" value="ECO:0007669"/>
    <property type="project" value="UniProtKB-EC"/>
</dbReference>
<keyword evidence="8 17" id="KW-0999">Mitochondrion inner membrane</keyword>
<geneLocation type="mitochondrion" evidence="20"/>
<feature type="domain" description="NADH dehydrogenase subunit 2 C-terminal" evidence="19">
    <location>
        <begin position="288"/>
        <end position="341"/>
    </location>
</feature>
<evidence type="ECO:0000256" key="4">
    <source>
        <dbReference type="ARBA" id="ARBA00021008"/>
    </source>
</evidence>
<evidence type="ECO:0000256" key="5">
    <source>
        <dbReference type="ARBA" id="ARBA00022448"/>
    </source>
</evidence>
<evidence type="ECO:0000256" key="6">
    <source>
        <dbReference type="ARBA" id="ARBA00022660"/>
    </source>
</evidence>
<evidence type="ECO:0000313" key="20">
    <source>
        <dbReference type="EMBL" id="QNH82456.1"/>
    </source>
</evidence>
<feature type="transmembrane region" description="Helical" evidence="17">
    <location>
        <begin position="57"/>
        <end position="76"/>
    </location>
</feature>
<evidence type="ECO:0000259" key="18">
    <source>
        <dbReference type="Pfam" id="PF00361"/>
    </source>
</evidence>
<feature type="transmembrane region" description="Helical" evidence="17">
    <location>
        <begin position="176"/>
        <end position="198"/>
    </location>
</feature>
<dbReference type="AlphaFoldDB" id="A0A7G7XPW5"/>
<dbReference type="GO" id="GO:0006120">
    <property type="term" value="P:mitochondrial electron transport, NADH to ubiquinone"/>
    <property type="evidence" value="ECO:0007669"/>
    <property type="project" value="InterPro"/>
</dbReference>
<feature type="transmembrane region" description="Helical" evidence="17">
    <location>
        <begin position="91"/>
        <end position="112"/>
    </location>
</feature>
<dbReference type="InterPro" id="IPR050175">
    <property type="entry name" value="Complex_I_Subunit_2"/>
</dbReference>
<feature type="transmembrane region" description="Helical" evidence="17">
    <location>
        <begin position="242"/>
        <end position="260"/>
    </location>
</feature>
<dbReference type="InterPro" id="IPR001750">
    <property type="entry name" value="ND/Mrp_TM"/>
</dbReference>
<feature type="domain" description="NADH:quinone oxidoreductase/Mrp antiporter transmembrane" evidence="18">
    <location>
        <begin position="20"/>
        <end position="286"/>
    </location>
</feature>
<evidence type="ECO:0000256" key="11">
    <source>
        <dbReference type="ARBA" id="ARBA00022989"/>
    </source>
</evidence>
<feature type="transmembrane region" description="Helical" evidence="17">
    <location>
        <begin position="204"/>
        <end position="221"/>
    </location>
</feature>
<evidence type="ECO:0000256" key="8">
    <source>
        <dbReference type="ARBA" id="ARBA00022792"/>
    </source>
</evidence>
<dbReference type="EC" id="7.1.1.2" evidence="3 17"/>
<dbReference type="GO" id="GO:0005743">
    <property type="term" value="C:mitochondrial inner membrane"/>
    <property type="evidence" value="ECO:0007669"/>
    <property type="project" value="UniProtKB-SubCell"/>
</dbReference>
<keyword evidence="10 17" id="KW-0249">Electron transport</keyword>
<accession>A0A7G7XPW5</accession>
<evidence type="ECO:0000256" key="12">
    <source>
        <dbReference type="ARBA" id="ARBA00023027"/>
    </source>
</evidence>
<comment type="function">
    <text evidence="17">Core subunit of the mitochondrial membrane respiratory chain NADH dehydrogenase (Complex I) which catalyzes electron transfer from NADH through the respiratory chain, using ubiquinone as an electron acceptor. Essential for the catalytic activity and assembly of complex I.</text>
</comment>
<dbReference type="Pfam" id="PF06444">
    <property type="entry name" value="NADH_dehy_S2_C"/>
    <property type="match status" value="1"/>
</dbReference>
<gene>
    <name evidence="20" type="primary">ND2</name>
</gene>
<comment type="catalytic activity">
    <reaction evidence="16 17">
        <text>a ubiquinone + NADH + 5 H(+)(in) = a ubiquinol + NAD(+) + 4 H(+)(out)</text>
        <dbReference type="Rhea" id="RHEA:29091"/>
        <dbReference type="Rhea" id="RHEA-COMP:9565"/>
        <dbReference type="Rhea" id="RHEA-COMP:9566"/>
        <dbReference type="ChEBI" id="CHEBI:15378"/>
        <dbReference type="ChEBI" id="CHEBI:16389"/>
        <dbReference type="ChEBI" id="CHEBI:17976"/>
        <dbReference type="ChEBI" id="CHEBI:57540"/>
        <dbReference type="ChEBI" id="CHEBI:57945"/>
        <dbReference type="EC" id="7.1.1.2"/>
    </reaction>
</comment>
<keyword evidence="7 17" id="KW-0812">Transmembrane</keyword>
<reference evidence="20" key="1">
    <citation type="submission" date="2020-04" db="EMBL/GenBank/DDBJ databases">
        <title>DNAmark Project.</title>
        <authorList>
            <person name="Margaryan A."/>
        </authorList>
    </citation>
    <scope>NUCLEOTIDE SEQUENCE</scope>
    <source>
        <strain evidence="20">DM419</strain>
    </source>
</reference>
<dbReference type="PANTHER" id="PTHR46552:SF1">
    <property type="entry name" value="NADH-UBIQUINONE OXIDOREDUCTASE CHAIN 2"/>
    <property type="match status" value="1"/>
</dbReference>
<keyword evidence="12 17" id="KW-0520">NAD</keyword>
<evidence type="ECO:0000256" key="9">
    <source>
        <dbReference type="ARBA" id="ARBA00022967"/>
    </source>
</evidence>
<dbReference type="EMBL" id="MT410890">
    <property type="protein sequence ID" value="QNH82456.1"/>
    <property type="molecule type" value="Genomic_DNA"/>
</dbReference>
<keyword evidence="13 17" id="KW-0830">Ubiquinone</keyword>
<evidence type="ECO:0000256" key="2">
    <source>
        <dbReference type="ARBA" id="ARBA00007012"/>
    </source>
</evidence>
<evidence type="ECO:0000256" key="14">
    <source>
        <dbReference type="ARBA" id="ARBA00023128"/>
    </source>
</evidence>
<evidence type="ECO:0000259" key="19">
    <source>
        <dbReference type="Pfam" id="PF06444"/>
    </source>
</evidence>
<comment type="subcellular location">
    <subcellularLocation>
        <location evidence="1 17">Mitochondrion inner membrane</location>
        <topology evidence="1 17">Multi-pass membrane protein</topology>
    </subcellularLocation>
</comment>
<evidence type="ECO:0000256" key="10">
    <source>
        <dbReference type="ARBA" id="ARBA00022982"/>
    </source>
</evidence>
<sequence length="348" mass="38817">MMTLILILGIFLGTMTTMFSSSWFFAWLGLEINMMAIIPMMLFPLSQRALESSMKYFISQAVASSTIILASSWNYFSSGQWTISFMSDNLAITLIILALLLKLGLAPLHFWLPEVLQGVNLHMGLIISTWQKLAPLTLLIQVSSNLNNMYILISISVMSVLVGGFGGLNQTQLRKLLAYSSISHMGWIVGVMAVSASLSWVTTVIYLIINFSIFTILIELNSTKISDLMLSWSKTSWSHTKCILVLLSLGGLPPFTGFFLKLSISNALISNSLILMTILLMAGSLISLFFYLRLSFMTALLLAPTNLQIKGTWKSPHYSNLLFNLMFLFSILLLPLSPFMISLFQISW</sequence>
<keyword evidence="6 17" id="KW-0679">Respiratory chain</keyword>
<keyword evidence="9 17" id="KW-1278">Translocase</keyword>
<evidence type="ECO:0000256" key="13">
    <source>
        <dbReference type="ARBA" id="ARBA00023075"/>
    </source>
</evidence>
<proteinExistence type="inferred from homology"/>
<dbReference type="InterPro" id="IPR003917">
    <property type="entry name" value="NADH_UbQ_OxRdtase_chain2"/>
</dbReference>
<comment type="similarity">
    <text evidence="2 17">Belongs to the complex I subunit 2 family.</text>
</comment>
<dbReference type="PRINTS" id="PR01436">
    <property type="entry name" value="NADHDHGNASE2"/>
</dbReference>
<name>A0A7G7XPW5_MYXGL</name>
<keyword evidence="14 17" id="KW-0496">Mitochondrion</keyword>
<organism evidence="20">
    <name type="scientific">Myxine glutinosa</name>
    <name type="common">Atlantic hagfish</name>
    <dbReference type="NCBI Taxonomy" id="7769"/>
    <lineage>
        <taxon>Eukaryota</taxon>
        <taxon>Metazoa</taxon>
        <taxon>Chordata</taxon>
        <taxon>Craniata</taxon>
        <taxon>Vertebrata</taxon>
        <taxon>Cyclostomata</taxon>
        <taxon>Myxini</taxon>
        <taxon>Myxiniformes</taxon>
        <taxon>Myxinidae</taxon>
        <taxon>Myxininae</taxon>
        <taxon>Myxine</taxon>
    </lineage>
</organism>
<evidence type="ECO:0000256" key="3">
    <source>
        <dbReference type="ARBA" id="ARBA00012944"/>
    </source>
</evidence>
<dbReference type="InterPro" id="IPR010933">
    <property type="entry name" value="NADH_DH_su2_C"/>
</dbReference>
<evidence type="ECO:0000256" key="17">
    <source>
        <dbReference type="RuleBase" id="RU003403"/>
    </source>
</evidence>
<keyword evidence="11 17" id="KW-1133">Transmembrane helix</keyword>
<evidence type="ECO:0000256" key="7">
    <source>
        <dbReference type="ARBA" id="ARBA00022692"/>
    </source>
</evidence>
<protein>
    <recommendedName>
        <fullName evidence="4 17">NADH-ubiquinone oxidoreductase chain 2</fullName>
        <ecNumber evidence="3 17">7.1.1.2</ecNumber>
    </recommendedName>
</protein>
<feature type="transmembrane region" description="Helical" evidence="17">
    <location>
        <begin position="272"/>
        <end position="292"/>
    </location>
</feature>
<keyword evidence="15 17" id="KW-0472">Membrane</keyword>
<feature type="transmembrane region" description="Helical" evidence="17">
    <location>
        <begin position="321"/>
        <end position="346"/>
    </location>
</feature>
<feature type="transmembrane region" description="Helical" evidence="17">
    <location>
        <begin position="149"/>
        <end position="169"/>
    </location>
</feature>
<evidence type="ECO:0000256" key="16">
    <source>
        <dbReference type="ARBA" id="ARBA00049551"/>
    </source>
</evidence>
<dbReference type="Pfam" id="PF00361">
    <property type="entry name" value="Proton_antipo_M"/>
    <property type="match status" value="1"/>
</dbReference>
<keyword evidence="5" id="KW-0813">Transport</keyword>
<dbReference type="PANTHER" id="PTHR46552">
    <property type="entry name" value="NADH-UBIQUINONE OXIDOREDUCTASE CHAIN 2"/>
    <property type="match status" value="1"/>
</dbReference>
<evidence type="ECO:0000256" key="1">
    <source>
        <dbReference type="ARBA" id="ARBA00004448"/>
    </source>
</evidence>
<evidence type="ECO:0000256" key="15">
    <source>
        <dbReference type="ARBA" id="ARBA00023136"/>
    </source>
</evidence>